<reference evidence="9" key="1">
    <citation type="journal article" date="2024" name="Gigascience">
        <title>Chromosome-level genome of the poultry shaft louse Menopon gallinae provides insight into the host-switching and adaptive evolution of parasitic lice.</title>
        <authorList>
            <person name="Xu Y."/>
            <person name="Ma L."/>
            <person name="Liu S."/>
            <person name="Liang Y."/>
            <person name="Liu Q."/>
            <person name="He Z."/>
            <person name="Tian L."/>
            <person name="Duan Y."/>
            <person name="Cai W."/>
            <person name="Li H."/>
            <person name="Song F."/>
        </authorList>
    </citation>
    <scope>NUCLEOTIDE SEQUENCE</scope>
    <source>
        <strain evidence="9">Cailab_2023a</strain>
    </source>
</reference>
<dbReference type="PANTHER" id="PTHR11923">
    <property type="entry name" value="SCAVENGER RECEPTOR CLASS B TYPE-1 SR-B1"/>
    <property type="match status" value="1"/>
</dbReference>
<keyword evidence="5 8" id="KW-1133">Transmembrane helix</keyword>
<dbReference type="GO" id="GO:0005886">
    <property type="term" value="C:plasma membrane"/>
    <property type="evidence" value="ECO:0007669"/>
    <property type="project" value="UniProtKB-SubCell"/>
</dbReference>
<evidence type="ECO:0000256" key="6">
    <source>
        <dbReference type="ARBA" id="ARBA00023136"/>
    </source>
</evidence>
<evidence type="ECO:0000313" key="9">
    <source>
        <dbReference type="EMBL" id="KAL0267346.1"/>
    </source>
</evidence>
<dbReference type="EMBL" id="JARGDH010000005">
    <property type="protein sequence ID" value="KAL0267346.1"/>
    <property type="molecule type" value="Genomic_DNA"/>
</dbReference>
<comment type="subcellular location">
    <subcellularLocation>
        <location evidence="1">Cell membrane</location>
    </subcellularLocation>
</comment>
<organism evidence="9">
    <name type="scientific">Menopon gallinae</name>
    <name type="common">poultry shaft louse</name>
    <dbReference type="NCBI Taxonomy" id="328185"/>
    <lineage>
        <taxon>Eukaryota</taxon>
        <taxon>Metazoa</taxon>
        <taxon>Ecdysozoa</taxon>
        <taxon>Arthropoda</taxon>
        <taxon>Hexapoda</taxon>
        <taxon>Insecta</taxon>
        <taxon>Pterygota</taxon>
        <taxon>Neoptera</taxon>
        <taxon>Paraneoptera</taxon>
        <taxon>Psocodea</taxon>
        <taxon>Troctomorpha</taxon>
        <taxon>Phthiraptera</taxon>
        <taxon>Amblycera</taxon>
        <taxon>Menoponidae</taxon>
        <taxon>Menopon</taxon>
    </lineage>
</organism>
<sequence>MMCQGNYVSVVSARTVVAATTALGYSLSQSSSVLARRRMIGCQTKCQITSILIGILLMVFGCLLQVYWETLLRGELKRKFILSPTSKTYDSWEKTKVPVYCKFYFFNWTNPSDISHPDYKPVFDEVGPYVFLQTLEKVDIAFHDNGTVSYKLKRYWYFDRERSVGPLSDRITSANPVAAAVKFSQIFFSDMREIPYDRFGWWYPRNGSVSEVYNMQTGENGMNTFGELTAWNYKSNAGFYNGSCGEVFGSGGNFWPWDIRKSDTIFIFSGDICRSISMSFTEELSYQGLRAYKYESGPEFVDNGTLVSSNECLCNGECTPVGVFNASSCSKDAPVFISYPHFQYADPYFSDAVVGMKPEKDKHNIYLILDPKYGVPLEFSARIQINLLVETNKKNSDWRDTSKKRVFFPVLWVDQNFEIKRDDLETMKMIMYLPAIGFIVSVMAIITGTFIILGCLVCRLFHKNKKVPLCDNSTRRTADSKIAEPDKSHIKFSYIKDSNF</sequence>
<evidence type="ECO:0000256" key="4">
    <source>
        <dbReference type="ARBA" id="ARBA00022692"/>
    </source>
</evidence>
<gene>
    <name evidence="9" type="ORF">PYX00_009639</name>
</gene>
<evidence type="ECO:0000256" key="7">
    <source>
        <dbReference type="ARBA" id="ARBA00023180"/>
    </source>
</evidence>
<dbReference type="InterPro" id="IPR002159">
    <property type="entry name" value="CD36_fam"/>
</dbReference>
<protein>
    <recommendedName>
        <fullName evidence="10">Protein croquemort</fullName>
    </recommendedName>
</protein>
<evidence type="ECO:0000256" key="8">
    <source>
        <dbReference type="SAM" id="Phobius"/>
    </source>
</evidence>
<keyword evidence="3" id="KW-1003">Cell membrane</keyword>
<dbReference type="Pfam" id="PF01130">
    <property type="entry name" value="CD36"/>
    <property type="match status" value="2"/>
</dbReference>
<dbReference type="GO" id="GO:0005737">
    <property type="term" value="C:cytoplasm"/>
    <property type="evidence" value="ECO:0007669"/>
    <property type="project" value="TreeGrafter"/>
</dbReference>
<dbReference type="GO" id="GO:0005044">
    <property type="term" value="F:scavenger receptor activity"/>
    <property type="evidence" value="ECO:0007669"/>
    <property type="project" value="TreeGrafter"/>
</dbReference>
<evidence type="ECO:0000256" key="2">
    <source>
        <dbReference type="ARBA" id="ARBA00010532"/>
    </source>
</evidence>
<dbReference type="AlphaFoldDB" id="A0AAW2HC47"/>
<keyword evidence="6 8" id="KW-0472">Membrane</keyword>
<evidence type="ECO:0008006" key="10">
    <source>
        <dbReference type="Google" id="ProtNLM"/>
    </source>
</evidence>
<keyword evidence="4 8" id="KW-0812">Transmembrane</keyword>
<keyword evidence="7" id="KW-0325">Glycoprotein</keyword>
<accession>A0AAW2HC47</accession>
<comment type="similarity">
    <text evidence="2">Belongs to the CD36 family.</text>
</comment>
<comment type="caution">
    <text evidence="9">The sequence shown here is derived from an EMBL/GenBank/DDBJ whole genome shotgun (WGS) entry which is preliminary data.</text>
</comment>
<feature type="transmembrane region" description="Helical" evidence="8">
    <location>
        <begin position="429"/>
        <end position="457"/>
    </location>
</feature>
<dbReference type="PANTHER" id="PTHR11923:SF93">
    <property type="entry name" value="GH07959P-RELATED"/>
    <property type="match status" value="1"/>
</dbReference>
<evidence type="ECO:0000256" key="1">
    <source>
        <dbReference type="ARBA" id="ARBA00004236"/>
    </source>
</evidence>
<name>A0AAW2HC47_9NEOP</name>
<proteinExistence type="inferred from homology"/>
<dbReference type="PRINTS" id="PR01609">
    <property type="entry name" value="CD36FAMILY"/>
</dbReference>
<evidence type="ECO:0000256" key="3">
    <source>
        <dbReference type="ARBA" id="ARBA00022475"/>
    </source>
</evidence>
<evidence type="ECO:0000256" key="5">
    <source>
        <dbReference type="ARBA" id="ARBA00022989"/>
    </source>
</evidence>
<feature type="transmembrane region" description="Helical" evidence="8">
    <location>
        <begin position="48"/>
        <end position="68"/>
    </location>
</feature>